<protein>
    <submittedName>
        <fullName evidence="2">Uncharacterized protein</fullName>
    </submittedName>
</protein>
<accession>A0A9P0IV37</accession>
<keyword evidence="1" id="KW-0812">Transmembrane</keyword>
<keyword evidence="1" id="KW-0472">Membrane</keyword>
<evidence type="ECO:0000313" key="2">
    <source>
        <dbReference type="EMBL" id="CAH1713490.1"/>
    </source>
</evidence>
<sequence>MRHNLTFTVLRNSVYVWMVCVSMRNCKNDGTRILKYEVSHGVGIITLSTFMCRRRSCVLVVIAFDRCITTSQLIRIHITLVIMLVRYFIDYFRESNNALCRNPLIVIIILYIYTYNMDDGRTVCVCSFT</sequence>
<evidence type="ECO:0000313" key="3">
    <source>
        <dbReference type="Proteomes" id="UP001154329"/>
    </source>
</evidence>
<keyword evidence="1" id="KW-1133">Transmembrane helix</keyword>
<reference evidence="2" key="2">
    <citation type="submission" date="2022-10" db="EMBL/GenBank/DDBJ databases">
        <authorList>
            <consortium name="ENA_rothamsted_submissions"/>
            <consortium name="culmorum"/>
            <person name="King R."/>
        </authorList>
    </citation>
    <scope>NUCLEOTIDE SEQUENCE</scope>
</reference>
<gene>
    <name evidence="2" type="ORF">APHIGO_LOCUS2415</name>
</gene>
<reference evidence="2" key="1">
    <citation type="submission" date="2022-02" db="EMBL/GenBank/DDBJ databases">
        <authorList>
            <person name="King R."/>
        </authorList>
    </citation>
    <scope>NUCLEOTIDE SEQUENCE</scope>
</reference>
<dbReference type="EMBL" id="OU899034">
    <property type="protein sequence ID" value="CAH1713490.1"/>
    <property type="molecule type" value="Genomic_DNA"/>
</dbReference>
<dbReference type="Proteomes" id="UP001154329">
    <property type="component" value="Chromosome 1"/>
</dbReference>
<name>A0A9P0IV37_APHGO</name>
<evidence type="ECO:0000256" key="1">
    <source>
        <dbReference type="SAM" id="Phobius"/>
    </source>
</evidence>
<proteinExistence type="predicted"/>
<dbReference type="AlphaFoldDB" id="A0A9P0IV37"/>
<feature type="transmembrane region" description="Helical" evidence="1">
    <location>
        <begin position="95"/>
        <end position="113"/>
    </location>
</feature>
<keyword evidence="3" id="KW-1185">Reference proteome</keyword>
<organism evidence="2 3">
    <name type="scientific">Aphis gossypii</name>
    <name type="common">Cotton aphid</name>
    <dbReference type="NCBI Taxonomy" id="80765"/>
    <lineage>
        <taxon>Eukaryota</taxon>
        <taxon>Metazoa</taxon>
        <taxon>Ecdysozoa</taxon>
        <taxon>Arthropoda</taxon>
        <taxon>Hexapoda</taxon>
        <taxon>Insecta</taxon>
        <taxon>Pterygota</taxon>
        <taxon>Neoptera</taxon>
        <taxon>Paraneoptera</taxon>
        <taxon>Hemiptera</taxon>
        <taxon>Sternorrhyncha</taxon>
        <taxon>Aphidomorpha</taxon>
        <taxon>Aphidoidea</taxon>
        <taxon>Aphididae</taxon>
        <taxon>Aphidini</taxon>
        <taxon>Aphis</taxon>
        <taxon>Aphis</taxon>
    </lineage>
</organism>